<dbReference type="Gene3D" id="2.60.120.260">
    <property type="entry name" value="Galactose-binding domain-like"/>
    <property type="match status" value="1"/>
</dbReference>
<dbReference type="GO" id="GO:0004565">
    <property type="term" value="F:beta-galactosidase activity"/>
    <property type="evidence" value="ECO:0007669"/>
    <property type="project" value="UniProtKB-EC"/>
</dbReference>
<organism evidence="12 13">
    <name type="scientific">Halioglobus japonicus</name>
    <dbReference type="NCBI Taxonomy" id="930805"/>
    <lineage>
        <taxon>Bacteria</taxon>
        <taxon>Pseudomonadati</taxon>
        <taxon>Pseudomonadota</taxon>
        <taxon>Gammaproteobacteria</taxon>
        <taxon>Cellvibrionales</taxon>
        <taxon>Halieaceae</taxon>
        <taxon>Halioglobus</taxon>
    </lineage>
</organism>
<dbReference type="InterPro" id="IPR006104">
    <property type="entry name" value="Glyco_hydro_2_N"/>
</dbReference>
<dbReference type="SUPFAM" id="SSF74650">
    <property type="entry name" value="Galactose mutarotase-like"/>
    <property type="match status" value="1"/>
</dbReference>
<dbReference type="PANTHER" id="PTHR46323:SF2">
    <property type="entry name" value="BETA-GALACTOSIDASE"/>
    <property type="match status" value="1"/>
</dbReference>
<comment type="similarity">
    <text evidence="3 10">Belongs to the glycosyl hydrolase 2 family.</text>
</comment>
<dbReference type="RefSeq" id="WP_084198802.1">
    <property type="nucleotide sequence ID" value="NZ_CP019450.1"/>
</dbReference>
<feature type="domain" description="Beta galactosidase small chain/" evidence="11">
    <location>
        <begin position="739"/>
        <end position="1010"/>
    </location>
</feature>
<dbReference type="InterPro" id="IPR013783">
    <property type="entry name" value="Ig-like_fold"/>
</dbReference>
<dbReference type="InterPro" id="IPR032312">
    <property type="entry name" value="LacZ_4"/>
</dbReference>
<dbReference type="GO" id="GO:0005990">
    <property type="term" value="P:lactose catabolic process"/>
    <property type="evidence" value="ECO:0007669"/>
    <property type="project" value="TreeGrafter"/>
</dbReference>
<dbReference type="InterPro" id="IPR050347">
    <property type="entry name" value="Bact_Beta-galactosidase"/>
</dbReference>
<dbReference type="Pfam" id="PF16353">
    <property type="entry name" value="LacZ_4"/>
    <property type="match status" value="1"/>
</dbReference>
<dbReference type="Pfam" id="PF00703">
    <property type="entry name" value="Glyco_hydro_2"/>
    <property type="match status" value="1"/>
</dbReference>
<evidence type="ECO:0000256" key="6">
    <source>
        <dbReference type="ARBA" id="ARBA00022801"/>
    </source>
</evidence>
<sequence>MNALEILCKSEPRDWENPAVFAVNQLAPHAPLFSWTDETAARIGADSPRVRCLDGQWQFKLFACAEQVPAQWLHEDVAGTDEITVPGNWQLQGHDHPIYTNVKYPFPVEPPQVPADNPTGCYSLDVKLDEAWLDDGRVTLQFEGVNSAFYLVVNGQPVGYSQDSRLPAEFDISGALTPGMNRIAVMVLRWSDGSYLEDQDMWWLSGIFRSVRLLHKPASYLADYRVTTSDCLQTVAQVEVRASVHADAGHSLLAQLYDGSTAISETLATIDSDMEGGWCHLSLPVQAPRLWSAECPNLYRLTLSLLDDNGHVIDVEATDVGLREVAIADGLLMLNGQPLLIRGVNKHEHHPALGHAEPLAQVEQHLKLMKQNNFNAVRCSHYPHQSGFYALCDRLGLYVVDEANIETHGMQPMNALAEDTAWTGAFVDRMQRMVARDFNHPSVIIWSLGNESGYGAAHDKMYQWVRAADPSRPVQYEGGGADTPVTDIICPMYARTDEDFLYPGDTVPVPSLMTRLELDHERPVILCEYAHAMGNSLGNFGDYWDAFREQPRLQGGFIWDWVDQGLDKYTDAGRRFWAYGGDFGDTINDRQFCINGLVFPDMTPHPALQEARYCQQPLQFELRSAQPLRVQVSSEHLFRSTDNEHLYWEVVSADEVLAHGDHVLRLAPGEVSEIKLPVELPDNGESIWLNLRVEQPHATAWSESQHVVAQDQFVLRDMASASHYDVSAQVFLDQGDHWRIQAARSEWRIGKTSGRIESWLVDGVEQLAVEVADNFVRAPLDNDIGVSEVDRPDPNAWQVRWDNAGLWDLQHLCRDLVVDPERGSVTSMHDYMHNGRTVLATVWDMHFSESGQATLSIDVEVSEDAPPLPRVGLAMALTAAPQVIDWTGLGPHENYPDRLRAAQMGRWQLPLEQMHTDYIFPTDNGLRSHCQNLRLGNVQAQGDFYFSVSPYGQRQLREAMHTSDLEPAGVVYIYLDGFHMGVGGDDSWSPSVKPAYRLDGKRYHWSLELKQV</sequence>
<dbReference type="Gene3D" id="2.60.40.10">
    <property type="entry name" value="Immunoglobulins"/>
    <property type="match status" value="2"/>
</dbReference>
<dbReference type="SUPFAM" id="SSF49303">
    <property type="entry name" value="beta-Galactosidase/glucuronidase domain"/>
    <property type="match status" value="2"/>
</dbReference>
<dbReference type="SMART" id="SM01038">
    <property type="entry name" value="Bgal_small_N"/>
    <property type="match status" value="1"/>
</dbReference>
<evidence type="ECO:0000256" key="4">
    <source>
        <dbReference type="ARBA" id="ARBA00012756"/>
    </source>
</evidence>
<dbReference type="InterPro" id="IPR011013">
    <property type="entry name" value="Gal_mutarotase_sf_dom"/>
</dbReference>
<keyword evidence="13" id="KW-1185">Reference proteome</keyword>
<proteinExistence type="inferred from homology"/>
<dbReference type="InterPro" id="IPR006102">
    <property type="entry name" value="Ig-like_GH2"/>
</dbReference>
<name>A0AAP8SN67_9GAMM</name>
<evidence type="ECO:0000256" key="5">
    <source>
        <dbReference type="ARBA" id="ARBA00013303"/>
    </source>
</evidence>
<evidence type="ECO:0000256" key="3">
    <source>
        <dbReference type="ARBA" id="ARBA00007401"/>
    </source>
</evidence>
<dbReference type="InterPro" id="IPR014718">
    <property type="entry name" value="GH-type_carb-bd"/>
</dbReference>
<keyword evidence="8 10" id="KW-0326">Glycosidase</keyword>
<evidence type="ECO:0000256" key="8">
    <source>
        <dbReference type="ARBA" id="ARBA00023295"/>
    </source>
</evidence>
<dbReference type="NCBIfam" id="NF007074">
    <property type="entry name" value="PRK09525.1"/>
    <property type="match status" value="1"/>
</dbReference>
<gene>
    <name evidence="12" type="primary">lacZ</name>
    <name evidence="12" type="ORF">C0029_06885</name>
</gene>
<dbReference type="InterPro" id="IPR017853">
    <property type="entry name" value="GH"/>
</dbReference>
<evidence type="ECO:0000256" key="7">
    <source>
        <dbReference type="ARBA" id="ARBA00023053"/>
    </source>
</evidence>
<dbReference type="InterPro" id="IPR036156">
    <property type="entry name" value="Beta-gal/glucu_dom_sf"/>
</dbReference>
<accession>A0AAP8SN67</accession>
<reference evidence="12 13" key="1">
    <citation type="submission" date="2018-01" db="EMBL/GenBank/DDBJ databases">
        <title>The draft genome sequence of Halioglobus japonicus S1-36.</title>
        <authorList>
            <person name="Du Z.-J."/>
            <person name="Shi M.-J."/>
        </authorList>
    </citation>
    <scope>NUCLEOTIDE SEQUENCE [LARGE SCALE GENOMIC DNA]</scope>
    <source>
        <strain evidence="12 13">S1-36</strain>
    </source>
</reference>
<dbReference type="FunFam" id="3.20.20.80:FF:000018">
    <property type="entry name" value="Beta-galactosidase"/>
    <property type="match status" value="1"/>
</dbReference>
<dbReference type="PRINTS" id="PR00132">
    <property type="entry name" value="GLHYDRLASE2"/>
</dbReference>
<dbReference type="InterPro" id="IPR006103">
    <property type="entry name" value="Glyco_hydro_2_cat"/>
</dbReference>
<dbReference type="EMBL" id="PKUR01000002">
    <property type="protein sequence ID" value="PLW86161.1"/>
    <property type="molecule type" value="Genomic_DNA"/>
</dbReference>
<dbReference type="Gene3D" id="3.20.20.80">
    <property type="entry name" value="Glycosidases"/>
    <property type="match status" value="1"/>
</dbReference>
<dbReference type="EC" id="3.2.1.23" evidence="4 10"/>
<dbReference type="SUPFAM" id="SSF49785">
    <property type="entry name" value="Galactose-binding domain-like"/>
    <property type="match status" value="1"/>
</dbReference>
<dbReference type="PANTHER" id="PTHR46323">
    <property type="entry name" value="BETA-GALACTOSIDASE"/>
    <property type="match status" value="1"/>
</dbReference>
<evidence type="ECO:0000256" key="10">
    <source>
        <dbReference type="RuleBase" id="RU361154"/>
    </source>
</evidence>
<dbReference type="Pfam" id="PF02836">
    <property type="entry name" value="Glyco_hydro_2_C"/>
    <property type="match status" value="1"/>
</dbReference>
<protein>
    <recommendedName>
        <fullName evidence="5 10">Beta-galactosidase</fullName>
        <ecNumber evidence="4 10">3.2.1.23</ecNumber>
    </recommendedName>
    <alternativeName>
        <fullName evidence="9 10">Lactase</fullName>
    </alternativeName>
</protein>
<dbReference type="InterPro" id="IPR004199">
    <property type="entry name" value="B-gal_small/dom_5"/>
</dbReference>
<dbReference type="Pfam" id="PF02837">
    <property type="entry name" value="Glyco_hydro_2_N"/>
    <property type="match status" value="1"/>
</dbReference>
<comment type="catalytic activity">
    <reaction evidence="1 10">
        <text>Hydrolysis of terminal non-reducing beta-D-galactose residues in beta-D-galactosides.</text>
        <dbReference type="EC" id="3.2.1.23"/>
    </reaction>
</comment>
<dbReference type="SUPFAM" id="SSF51445">
    <property type="entry name" value="(Trans)glycosidases"/>
    <property type="match status" value="1"/>
</dbReference>
<comment type="caution">
    <text evidence="12">The sequence shown here is derived from an EMBL/GenBank/DDBJ whole genome shotgun (WGS) entry which is preliminary data.</text>
</comment>
<keyword evidence="7" id="KW-0915">Sodium</keyword>
<evidence type="ECO:0000256" key="2">
    <source>
        <dbReference type="ARBA" id="ARBA00001959"/>
    </source>
</evidence>
<dbReference type="GO" id="GO:0009341">
    <property type="term" value="C:beta-galactosidase complex"/>
    <property type="evidence" value="ECO:0007669"/>
    <property type="project" value="InterPro"/>
</dbReference>
<evidence type="ECO:0000313" key="12">
    <source>
        <dbReference type="EMBL" id="PLW86161.1"/>
    </source>
</evidence>
<dbReference type="PROSITE" id="PS00719">
    <property type="entry name" value="GLYCOSYL_HYDROL_F2_1"/>
    <property type="match status" value="1"/>
</dbReference>
<evidence type="ECO:0000259" key="11">
    <source>
        <dbReference type="SMART" id="SM01038"/>
    </source>
</evidence>
<evidence type="ECO:0000313" key="13">
    <source>
        <dbReference type="Proteomes" id="UP000235162"/>
    </source>
</evidence>
<dbReference type="InterPro" id="IPR023230">
    <property type="entry name" value="Glyco_hydro_2_CS"/>
</dbReference>
<comment type="cofactor">
    <cofactor evidence="2">
        <name>Na(+)</name>
        <dbReference type="ChEBI" id="CHEBI:29101"/>
    </cofactor>
</comment>
<dbReference type="InterPro" id="IPR006101">
    <property type="entry name" value="Glyco_hydro_2"/>
</dbReference>
<dbReference type="AlphaFoldDB" id="A0AAP8SN67"/>
<dbReference type="Gene3D" id="2.70.98.10">
    <property type="match status" value="1"/>
</dbReference>
<keyword evidence="6 10" id="KW-0378">Hydrolase</keyword>
<evidence type="ECO:0000256" key="1">
    <source>
        <dbReference type="ARBA" id="ARBA00001412"/>
    </source>
</evidence>
<dbReference type="KEGG" id="hja:BST95_07840"/>
<dbReference type="GO" id="GO:0030246">
    <property type="term" value="F:carbohydrate binding"/>
    <property type="evidence" value="ECO:0007669"/>
    <property type="project" value="InterPro"/>
</dbReference>
<dbReference type="Pfam" id="PF02929">
    <property type="entry name" value="Bgal_small_N"/>
    <property type="match status" value="1"/>
</dbReference>
<dbReference type="InterPro" id="IPR008979">
    <property type="entry name" value="Galactose-bd-like_sf"/>
</dbReference>
<dbReference type="Proteomes" id="UP000235162">
    <property type="component" value="Unassembled WGS sequence"/>
</dbReference>
<evidence type="ECO:0000256" key="9">
    <source>
        <dbReference type="ARBA" id="ARBA00032230"/>
    </source>
</evidence>